<proteinExistence type="predicted"/>
<protein>
    <submittedName>
        <fullName evidence="1">Uncharacterized protein</fullName>
    </submittedName>
</protein>
<dbReference type="EMBL" id="WUMK01000009">
    <property type="protein sequence ID" value="MXN47985.1"/>
    <property type="molecule type" value="Genomic_DNA"/>
</dbReference>
<organism evidence="1 2">
    <name type="scientific">Shinella kummerowiae</name>
    <dbReference type="NCBI Taxonomy" id="417745"/>
    <lineage>
        <taxon>Bacteria</taxon>
        <taxon>Pseudomonadati</taxon>
        <taxon>Pseudomonadota</taxon>
        <taxon>Alphaproteobacteria</taxon>
        <taxon>Hyphomicrobiales</taxon>
        <taxon>Rhizobiaceae</taxon>
        <taxon>Shinella</taxon>
    </lineage>
</organism>
<dbReference type="RefSeq" id="WP_160861494.1">
    <property type="nucleotide sequence ID" value="NZ_WUMK01000009.1"/>
</dbReference>
<name>A0A6N8SFZ5_9HYPH</name>
<accession>A0A6N8SFZ5</accession>
<dbReference type="AlphaFoldDB" id="A0A6N8SFZ5"/>
<dbReference type="OrthoDB" id="8420285at2"/>
<evidence type="ECO:0000313" key="1">
    <source>
        <dbReference type="EMBL" id="MXN47985.1"/>
    </source>
</evidence>
<sequence>MTTYKKVSHHAISKETDLVVTVIHGVTGPCAFITDPALARDTIPLPVEEALISAQQLIREGVTPRDLVIVDEDGLWDTHWGRLVPHPERSTA</sequence>
<gene>
    <name evidence="1" type="ORF">GR138_22510</name>
</gene>
<comment type="caution">
    <text evidence="1">The sequence shown here is derived from an EMBL/GenBank/DDBJ whole genome shotgun (WGS) entry which is preliminary data.</text>
</comment>
<reference evidence="1 2" key="1">
    <citation type="submission" date="2019-12" db="EMBL/GenBank/DDBJ databases">
        <title>Shinella kummerowiae sp. nov., a symbiotic bacterium isolated from root nodules of the herbal legume Kummerowia stipulacea.</title>
        <authorList>
            <person name="Gao J."/>
        </authorList>
    </citation>
    <scope>NUCLEOTIDE SEQUENCE [LARGE SCALE GENOMIC DNA]</scope>
    <source>
        <strain evidence="1 2">CCBAU 25048</strain>
    </source>
</reference>
<dbReference type="Proteomes" id="UP000435802">
    <property type="component" value="Unassembled WGS sequence"/>
</dbReference>
<evidence type="ECO:0000313" key="2">
    <source>
        <dbReference type="Proteomes" id="UP000435802"/>
    </source>
</evidence>
<keyword evidence="2" id="KW-1185">Reference proteome</keyword>